<keyword evidence="2" id="KW-0808">Transferase</keyword>
<dbReference type="GO" id="GO:0016757">
    <property type="term" value="F:glycosyltransferase activity"/>
    <property type="evidence" value="ECO:0007669"/>
    <property type="project" value="TreeGrafter"/>
</dbReference>
<dbReference type="Pfam" id="PF13439">
    <property type="entry name" value="Glyco_transf_4"/>
    <property type="match status" value="1"/>
</dbReference>
<dbReference type="InterPro" id="IPR050194">
    <property type="entry name" value="Glycosyltransferase_grp1"/>
</dbReference>
<feature type="domain" description="Glycosyltransferase subfamily 4-like N-terminal" evidence="1">
    <location>
        <begin position="19"/>
        <end position="177"/>
    </location>
</feature>
<evidence type="ECO:0000313" key="3">
    <source>
        <dbReference type="Proteomes" id="UP000524246"/>
    </source>
</evidence>
<protein>
    <submittedName>
        <fullName evidence="2">Glycosyltransferase family 1 protein</fullName>
    </submittedName>
</protein>
<gene>
    <name evidence="2" type="ORF">GYA55_14355</name>
</gene>
<accession>A0A7X9FU46</accession>
<evidence type="ECO:0000313" key="2">
    <source>
        <dbReference type="EMBL" id="NMC64343.1"/>
    </source>
</evidence>
<dbReference type="AlphaFoldDB" id="A0A7X9FU46"/>
<name>A0A7X9FU46_9DELT</name>
<organism evidence="2 3">
    <name type="scientific">SAR324 cluster bacterium</name>
    <dbReference type="NCBI Taxonomy" id="2024889"/>
    <lineage>
        <taxon>Bacteria</taxon>
        <taxon>Deltaproteobacteria</taxon>
        <taxon>SAR324 cluster</taxon>
    </lineage>
</organism>
<dbReference type="PANTHER" id="PTHR45947">
    <property type="entry name" value="SULFOQUINOVOSYL TRANSFERASE SQD2"/>
    <property type="match status" value="1"/>
</dbReference>
<dbReference type="Gene3D" id="3.40.50.2000">
    <property type="entry name" value="Glycogen Phosphorylase B"/>
    <property type="match status" value="2"/>
</dbReference>
<dbReference type="InterPro" id="IPR028098">
    <property type="entry name" value="Glyco_trans_4-like_N"/>
</dbReference>
<dbReference type="SUPFAM" id="SSF53756">
    <property type="entry name" value="UDP-Glycosyltransferase/glycogen phosphorylase"/>
    <property type="match status" value="1"/>
</dbReference>
<dbReference type="EMBL" id="JAAZON010000653">
    <property type="protein sequence ID" value="NMC64343.1"/>
    <property type="molecule type" value="Genomic_DNA"/>
</dbReference>
<dbReference type="PANTHER" id="PTHR45947:SF3">
    <property type="entry name" value="SULFOQUINOVOSYL TRANSFERASE SQD2"/>
    <property type="match status" value="1"/>
</dbReference>
<dbReference type="Proteomes" id="UP000524246">
    <property type="component" value="Unassembled WGS sequence"/>
</dbReference>
<reference evidence="2 3" key="1">
    <citation type="journal article" date="2020" name="Biotechnol. Biofuels">
        <title>New insights from the biogas microbiome by comprehensive genome-resolved metagenomics of nearly 1600 species originating from multiple anaerobic digesters.</title>
        <authorList>
            <person name="Campanaro S."/>
            <person name="Treu L."/>
            <person name="Rodriguez-R L.M."/>
            <person name="Kovalovszki A."/>
            <person name="Ziels R.M."/>
            <person name="Maus I."/>
            <person name="Zhu X."/>
            <person name="Kougias P.G."/>
            <person name="Basile A."/>
            <person name="Luo G."/>
            <person name="Schluter A."/>
            <person name="Konstantinidis K.T."/>
            <person name="Angelidaki I."/>
        </authorList>
    </citation>
    <scope>NUCLEOTIDE SEQUENCE [LARGE SCALE GENOMIC DNA]</scope>
    <source>
        <strain evidence="2">AS27yjCOA_65</strain>
    </source>
</reference>
<sequence length="290" mass="32550">MDKKLRIAILGTRGIPARYGGFETFAEELSLRLVKRGHEVTVFGRRPFFSSVQETLEYKGVKIQYVPTIFHKYLETPLHGLSSFIAASKRDFDVILLCNAANSPFSWILNLKGLPFAVNVDGIERKRAKWNSLGKLWYRLGERSSVLFAKQLIADAKVIRDYYKEKYSCEAVVIPYGASPIRRDTGKTLQNFGLKAGQYLLYVSRLEPENNALGVVQAYNDSGVTIPLVVVGEAPYAKEYIEQVKEAAGKGVIFAGFQFAEAYQELQSNCYLYIQATEVGGTHPALVEKR</sequence>
<proteinExistence type="predicted"/>
<evidence type="ECO:0000259" key="1">
    <source>
        <dbReference type="Pfam" id="PF13439"/>
    </source>
</evidence>
<comment type="caution">
    <text evidence="2">The sequence shown here is derived from an EMBL/GenBank/DDBJ whole genome shotgun (WGS) entry which is preliminary data.</text>
</comment>